<evidence type="ECO:0000313" key="4">
    <source>
        <dbReference type="Proteomes" id="UP000799302"/>
    </source>
</evidence>
<keyword evidence="3" id="KW-0808">Transferase</keyword>
<dbReference type="Pfam" id="PF13302">
    <property type="entry name" value="Acetyltransf_3"/>
    <property type="match status" value="1"/>
</dbReference>
<keyword evidence="4" id="KW-1185">Reference proteome</keyword>
<dbReference type="PANTHER" id="PTHR43792:SF1">
    <property type="entry name" value="N-ACETYLTRANSFERASE DOMAIN-CONTAINING PROTEIN"/>
    <property type="match status" value="1"/>
</dbReference>
<dbReference type="OrthoDB" id="4072826at2759"/>
<feature type="domain" description="N-acetyltransferase" evidence="2">
    <location>
        <begin position="10"/>
        <end position="164"/>
    </location>
</feature>
<dbReference type="EMBL" id="MU004237">
    <property type="protein sequence ID" value="KAF2667310.1"/>
    <property type="molecule type" value="Genomic_DNA"/>
</dbReference>
<organism evidence="3 4">
    <name type="scientific">Microthyrium microscopicum</name>
    <dbReference type="NCBI Taxonomy" id="703497"/>
    <lineage>
        <taxon>Eukaryota</taxon>
        <taxon>Fungi</taxon>
        <taxon>Dikarya</taxon>
        <taxon>Ascomycota</taxon>
        <taxon>Pezizomycotina</taxon>
        <taxon>Dothideomycetes</taxon>
        <taxon>Dothideomycetes incertae sedis</taxon>
        <taxon>Microthyriales</taxon>
        <taxon>Microthyriaceae</taxon>
        <taxon>Microthyrium</taxon>
    </lineage>
</organism>
<dbReference type="AlphaFoldDB" id="A0A6A6U5W2"/>
<dbReference type="Gene3D" id="3.40.630.30">
    <property type="match status" value="1"/>
</dbReference>
<dbReference type="InterPro" id="IPR051531">
    <property type="entry name" value="N-acetyltransferase"/>
</dbReference>
<dbReference type="GO" id="GO:0016747">
    <property type="term" value="F:acyltransferase activity, transferring groups other than amino-acyl groups"/>
    <property type="evidence" value="ECO:0007669"/>
    <property type="project" value="InterPro"/>
</dbReference>
<keyword evidence="3" id="KW-0012">Acyltransferase</keyword>
<name>A0A6A6U5W2_9PEZI</name>
<dbReference type="InterPro" id="IPR016181">
    <property type="entry name" value="Acyl_CoA_acyltransferase"/>
</dbReference>
<dbReference type="PROSITE" id="PS51186">
    <property type="entry name" value="GNAT"/>
    <property type="match status" value="1"/>
</dbReference>
<dbReference type="PANTHER" id="PTHR43792">
    <property type="entry name" value="GNAT FAMILY, PUTATIVE (AFU_ORTHOLOGUE AFUA_3G00765)-RELATED-RELATED"/>
    <property type="match status" value="1"/>
</dbReference>
<gene>
    <name evidence="3" type="ORF">BT63DRAFT_426200</name>
</gene>
<reference evidence="3" key="1">
    <citation type="journal article" date="2020" name="Stud. Mycol.">
        <title>101 Dothideomycetes genomes: a test case for predicting lifestyles and emergence of pathogens.</title>
        <authorList>
            <person name="Haridas S."/>
            <person name="Albert R."/>
            <person name="Binder M."/>
            <person name="Bloem J."/>
            <person name="Labutti K."/>
            <person name="Salamov A."/>
            <person name="Andreopoulos B."/>
            <person name="Baker S."/>
            <person name="Barry K."/>
            <person name="Bills G."/>
            <person name="Bluhm B."/>
            <person name="Cannon C."/>
            <person name="Castanera R."/>
            <person name="Culley D."/>
            <person name="Daum C."/>
            <person name="Ezra D."/>
            <person name="Gonzalez J."/>
            <person name="Henrissat B."/>
            <person name="Kuo A."/>
            <person name="Liang C."/>
            <person name="Lipzen A."/>
            <person name="Lutzoni F."/>
            <person name="Magnuson J."/>
            <person name="Mondo S."/>
            <person name="Nolan M."/>
            <person name="Ohm R."/>
            <person name="Pangilinan J."/>
            <person name="Park H.-J."/>
            <person name="Ramirez L."/>
            <person name="Alfaro M."/>
            <person name="Sun H."/>
            <person name="Tritt A."/>
            <person name="Yoshinaga Y."/>
            <person name="Zwiers L.-H."/>
            <person name="Turgeon B."/>
            <person name="Goodwin S."/>
            <person name="Spatafora J."/>
            <person name="Crous P."/>
            <person name="Grigoriev I."/>
        </authorList>
    </citation>
    <scope>NUCLEOTIDE SEQUENCE</scope>
    <source>
        <strain evidence="3">CBS 115976</strain>
    </source>
</reference>
<dbReference type="SUPFAM" id="SSF55729">
    <property type="entry name" value="Acyl-CoA N-acyltransferases (Nat)"/>
    <property type="match status" value="1"/>
</dbReference>
<evidence type="ECO:0000313" key="3">
    <source>
        <dbReference type="EMBL" id="KAF2667310.1"/>
    </source>
</evidence>
<sequence>MANEIYTSRLILRPIAVTDAPELHAIRSQEEVYRHIWTGPWKSISETEEWIQEIRNGPRSIMYTILQKEETTIIGIVGVNRWDKVHYMIDPKFWNRGYATEALAAFLVAFFKLQPKRLCIQTLLSAENHASRKVLEKCGFVHDAPKPYPGPPTTSEPSEEEEMEAISGAGSNPAPSDSTLYFIYIKPT</sequence>
<feature type="region of interest" description="Disordered" evidence="1">
    <location>
        <begin position="145"/>
        <end position="178"/>
    </location>
</feature>
<protein>
    <submittedName>
        <fullName evidence="3">Acyl-CoA N-acyltransferase</fullName>
    </submittedName>
</protein>
<evidence type="ECO:0000259" key="2">
    <source>
        <dbReference type="PROSITE" id="PS51186"/>
    </source>
</evidence>
<accession>A0A6A6U5W2</accession>
<proteinExistence type="predicted"/>
<evidence type="ECO:0000256" key="1">
    <source>
        <dbReference type="SAM" id="MobiDB-lite"/>
    </source>
</evidence>
<dbReference type="Proteomes" id="UP000799302">
    <property type="component" value="Unassembled WGS sequence"/>
</dbReference>
<feature type="compositionally biased region" description="Polar residues" evidence="1">
    <location>
        <begin position="169"/>
        <end position="178"/>
    </location>
</feature>
<dbReference type="InterPro" id="IPR000182">
    <property type="entry name" value="GNAT_dom"/>
</dbReference>